<evidence type="ECO:0000259" key="12">
    <source>
        <dbReference type="Pfam" id="PF07715"/>
    </source>
</evidence>
<dbReference type="InterPro" id="IPR037066">
    <property type="entry name" value="Plug_dom_sf"/>
</dbReference>
<dbReference type="PANTHER" id="PTHR47234:SF2">
    <property type="entry name" value="TONB-DEPENDENT RECEPTOR"/>
    <property type="match status" value="1"/>
</dbReference>
<sequence>MRYSGLNRAAIGESGLNLKRFLVGGTALALCLAPSIAHAQDAPETSAAAADEASDGRIVVTGSRIARTGFDNPTPTTVVTAEQISNTGLNDIGDVLMQSPQISVGLGSGNDTFQRDIGASFINLRGLGENRTLVLVDGRRRVSGSRDGAQVDVSAIPTSMIESVDIITGGASAVYGADAVSGVVNIRLKEDMEGLNLSGRLGLSSRGDAGTYRMSVSGGGKFDDGRGSARFGLTYSKSDTLRYRDRSYTYGAGELDFVTNPDNTGPNDGIPDRIVINNPRTINTPYEPTFVIGGQRYFYDQGLIAQPDDVTCYGTKCVGGDFGYDSRERNLRNPREAISAIAGLQYELTSGITAFTDFEFSFAESETNGQGFFDSALTLRRDNPTLPDEVTALMDANNLSSIKVGYEGEYIFGNREHGNRRTTYTIAGGLRGELGNFDWTAFAQYGRRDQRYKRGNSRIESRFYEAVDAVRDPVSGDIVCRSAAARDAGCTPISVFGGMLSDEQKAYFEATFQRDVTNEQFLAGFQVSGSPIELPAGPLGVALGAEYRKDSLKSVDDALGSRGLLYRTDNGGGEVDASSDVSEAFVELVVPVLKDSIIGKSLQFEGAARYSHYDTVGDTWAWKLGGEWAPIDDLSFRVTRSRSVRAPTLVEFFAPETLGVLNITADPCDAAEINLNPNREANCRALGIPAGWVDPAASLALTTRLGGNPDLQEETSNSWTFGVVASPFEGLRLSADWWTIKIDDAIQTLSGNDIVDKCVDSASLDNPFCPLVTRGNFTGISDPYVISSIDLRQVNIGALEARGLDMAASYRTYLDRISANLPGRLDVRLTATYLDKLEELVDVTDLDTLLISDGEYGNPTWRGNLNLDYSLGGLRANWTVRYLGNSKINVQRSDEYYGGVTVDERFYHDLSFSYDFSSGETVQFGVNNLFDEHPPRTPSTYTGAGGASLFDNVGTFFYLGFNKSF</sequence>
<dbReference type="Proteomes" id="UP000265366">
    <property type="component" value="Unassembled WGS sequence"/>
</dbReference>
<dbReference type="SUPFAM" id="SSF56935">
    <property type="entry name" value="Porins"/>
    <property type="match status" value="1"/>
</dbReference>
<dbReference type="InterPro" id="IPR039426">
    <property type="entry name" value="TonB-dep_rcpt-like"/>
</dbReference>
<feature type="domain" description="TonB-dependent receptor plug" evidence="12">
    <location>
        <begin position="71"/>
        <end position="183"/>
    </location>
</feature>
<keyword evidence="10" id="KW-0732">Signal</keyword>
<keyword evidence="4 8" id="KW-0812">Transmembrane</keyword>
<dbReference type="OrthoDB" id="7394476at2"/>
<evidence type="ECO:0000256" key="2">
    <source>
        <dbReference type="ARBA" id="ARBA00022448"/>
    </source>
</evidence>
<evidence type="ECO:0000256" key="9">
    <source>
        <dbReference type="RuleBase" id="RU003357"/>
    </source>
</evidence>
<dbReference type="Pfam" id="PF00593">
    <property type="entry name" value="TonB_dep_Rec_b-barrel"/>
    <property type="match status" value="1"/>
</dbReference>
<keyword evidence="3 8" id="KW-1134">Transmembrane beta strand</keyword>
<keyword evidence="2 8" id="KW-0813">Transport</keyword>
<feature type="domain" description="TonB-dependent receptor-like beta-barrel" evidence="11">
    <location>
        <begin position="407"/>
        <end position="929"/>
    </location>
</feature>
<organism evidence="13 14">
    <name type="scientific">Aurantiacibacter xanthus</name>
    <dbReference type="NCBI Taxonomy" id="1784712"/>
    <lineage>
        <taxon>Bacteria</taxon>
        <taxon>Pseudomonadati</taxon>
        <taxon>Pseudomonadota</taxon>
        <taxon>Alphaproteobacteria</taxon>
        <taxon>Sphingomonadales</taxon>
        <taxon>Erythrobacteraceae</taxon>
        <taxon>Aurantiacibacter</taxon>
    </lineage>
</organism>
<gene>
    <name evidence="13" type="ORF">D2V17_09810</name>
</gene>
<keyword evidence="7 8" id="KW-0998">Cell outer membrane</keyword>
<reference evidence="13 14" key="1">
    <citation type="submission" date="2018-08" db="EMBL/GenBank/DDBJ databases">
        <title>Erythrobacter zhengii sp.nov., a bacterium isolated from deep-sea sediment.</title>
        <authorList>
            <person name="Fang C."/>
            <person name="Wu Y.-H."/>
            <person name="Sun C."/>
            <person name="Wang H."/>
            <person name="Cheng H."/>
            <person name="Meng F.-X."/>
            <person name="Wang C.-S."/>
            <person name="Xu X.-W."/>
        </authorList>
    </citation>
    <scope>NUCLEOTIDE SEQUENCE [LARGE SCALE GENOMIC DNA]</scope>
    <source>
        <strain evidence="13 14">CCTCC AB 2015396</strain>
    </source>
</reference>
<comment type="caution">
    <text evidence="13">The sequence shown here is derived from an EMBL/GenBank/DDBJ whole genome shotgun (WGS) entry which is preliminary data.</text>
</comment>
<comment type="similarity">
    <text evidence="8 9">Belongs to the TonB-dependent receptor family.</text>
</comment>
<dbReference type="EMBL" id="QXFM01000089">
    <property type="protein sequence ID" value="RIV86195.1"/>
    <property type="molecule type" value="Genomic_DNA"/>
</dbReference>
<evidence type="ECO:0000256" key="8">
    <source>
        <dbReference type="PROSITE-ProRule" id="PRU01360"/>
    </source>
</evidence>
<feature type="chain" id="PRO_5017465183" evidence="10">
    <location>
        <begin position="40"/>
        <end position="965"/>
    </location>
</feature>
<evidence type="ECO:0000256" key="4">
    <source>
        <dbReference type="ARBA" id="ARBA00022692"/>
    </source>
</evidence>
<name>A0A3A1P3V3_9SPHN</name>
<evidence type="ECO:0000256" key="10">
    <source>
        <dbReference type="SAM" id="SignalP"/>
    </source>
</evidence>
<dbReference type="InterPro" id="IPR012910">
    <property type="entry name" value="Plug_dom"/>
</dbReference>
<feature type="signal peptide" evidence="10">
    <location>
        <begin position="1"/>
        <end position="39"/>
    </location>
</feature>
<evidence type="ECO:0000259" key="11">
    <source>
        <dbReference type="Pfam" id="PF00593"/>
    </source>
</evidence>
<dbReference type="Gene3D" id="2.40.170.20">
    <property type="entry name" value="TonB-dependent receptor, beta-barrel domain"/>
    <property type="match status" value="1"/>
</dbReference>
<dbReference type="InterPro" id="IPR036942">
    <property type="entry name" value="Beta-barrel_TonB_sf"/>
</dbReference>
<dbReference type="GO" id="GO:0009279">
    <property type="term" value="C:cell outer membrane"/>
    <property type="evidence" value="ECO:0007669"/>
    <property type="project" value="UniProtKB-SubCell"/>
</dbReference>
<dbReference type="CDD" id="cd01347">
    <property type="entry name" value="ligand_gated_channel"/>
    <property type="match status" value="1"/>
</dbReference>
<evidence type="ECO:0000313" key="13">
    <source>
        <dbReference type="EMBL" id="RIV86195.1"/>
    </source>
</evidence>
<keyword evidence="5 9" id="KW-0798">TonB box</keyword>
<dbReference type="PROSITE" id="PS52016">
    <property type="entry name" value="TONB_DEPENDENT_REC_3"/>
    <property type="match status" value="1"/>
</dbReference>
<keyword evidence="6 8" id="KW-0472">Membrane</keyword>
<protein>
    <submittedName>
        <fullName evidence="13">TonB-dependent receptor</fullName>
    </submittedName>
</protein>
<dbReference type="AlphaFoldDB" id="A0A3A1P3V3"/>
<comment type="subcellular location">
    <subcellularLocation>
        <location evidence="1 8">Cell outer membrane</location>
        <topology evidence="1 8">Multi-pass membrane protein</topology>
    </subcellularLocation>
</comment>
<evidence type="ECO:0000256" key="6">
    <source>
        <dbReference type="ARBA" id="ARBA00023136"/>
    </source>
</evidence>
<accession>A0A3A1P3V3</accession>
<dbReference type="Gene3D" id="2.170.130.10">
    <property type="entry name" value="TonB-dependent receptor, plug domain"/>
    <property type="match status" value="1"/>
</dbReference>
<dbReference type="PANTHER" id="PTHR47234">
    <property type="match status" value="1"/>
</dbReference>
<keyword evidence="13" id="KW-0675">Receptor</keyword>
<keyword evidence="14" id="KW-1185">Reference proteome</keyword>
<evidence type="ECO:0000313" key="14">
    <source>
        <dbReference type="Proteomes" id="UP000265366"/>
    </source>
</evidence>
<dbReference type="Pfam" id="PF07715">
    <property type="entry name" value="Plug"/>
    <property type="match status" value="1"/>
</dbReference>
<evidence type="ECO:0000256" key="7">
    <source>
        <dbReference type="ARBA" id="ARBA00023237"/>
    </source>
</evidence>
<evidence type="ECO:0000256" key="1">
    <source>
        <dbReference type="ARBA" id="ARBA00004571"/>
    </source>
</evidence>
<proteinExistence type="inferred from homology"/>
<evidence type="ECO:0000256" key="5">
    <source>
        <dbReference type="ARBA" id="ARBA00023077"/>
    </source>
</evidence>
<evidence type="ECO:0000256" key="3">
    <source>
        <dbReference type="ARBA" id="ARBA00022452"/>
    </source>
</evidence>
<dbReference type="InterPro" id="IPR000531">
    <property type="entry name" value="Beta-barrel_TonB"/>
</dbReference>